<dbReference type="OrthoDB" id="1424968at2759"/>
<reference evidence="5" key="2">
    <citation type="submission" date="2022-03" db="EMBL/GenBank/DDBJ databases">
        <title>Draft title - Genomic analysis of global carrot germplasm unveils the trajectory of domestication and the origin of high carotenoid orange carrot.</title>
        <authorList>
            <person name="Iorizzo M."/>
            <person name="Ellison S."/>
            <person name="Senalik D."/>
            <person name="Macko-Podgorni A."/>
            <person name="Grzebelus D."/>
            <person name="Bostan H."/>
            <person name="Rolling W."/>
            <person name="Curaba J."/>
            <person name="Simon P."/>
        </authorList>
    </citation>
    <scope>NUCLEOTIDE SEQUENCE</scope>
    <source>
        <tissue evidence="5">Leaf</tissue>
    </source>
</reference>
<dbReference type="AlphaFoldDB" id="A0A165XZE0"/>
<dbReference type="GO" id="GO:0000976">
    <property type="term" value="F:transcription cis-regulatory region binding"/>
    <property type="evidence" value="ECO:0007669"/>
    <property type="project" value="UniProtKB-ARBA"/>
</dbReference>
<keyword evidence="4" id="KW-0539">Nucleus</keyword>
<evidence type="ECO:0000256" key="3">
    <source>
        <dbReference type="ARBA" id="ARBA00023163"/>
    </source>
</evidence>
<dbReference type="EMBL" id="CP093346">
    <property type="protein sequence ID" value="WOG97695.1"/>
    <property type="molecule type" value="Genomic_DNA"/>
</dbReference>
<accession>A0A165XZE0</accession>
<keyword evidence="2" id="KW-0238">DNA-binding</keyword>
<evidence type="ECO:0000256" key="1">
    <source>
        <dbReference type="ARBA" id="ARBA00023015"/>
    </source>
</evidence>
<protein>
    <submittedName>
        <fullName evidence="5">Uncharacterized protein</fullName>
    </submittedName>
</protein>
<dbReference type="FunFam" id="2.170.150.80:FF:000006">
    <property type="entry name" value="NAC domain-containing protein 100-like"/>
    <property type="match status" value="1"/>
</dbReference>
<sequence length="447" mass="50056">MLAIEEILCELNGSEMNEQGMPPGFRFHPTDEELITFYLASKVYNGSFCGVDIAEVDLNRCEPWELPDIAKMGEREWYFFSLRDRKYPTGLRTNRATGAGYWKATGKDREVYSSSANGGAATLLGMKKTLVFYKGRAPRGEKTKWVMHEYRLDGDFSCRHTCKEEWVICRIFQKIGEKKNGGLLQGQSSSSSYMQEASNSSLSRLFDQSLKSGSALSLQPYHTLQSLQNQNQNRSQVLINNIPHEADLKSLITNSSSSSLAVSQASPFPVNNELNGLQTSCSPPKTKMKQDHNLLKTLLPHQDYYCPKEQEEAPFPKICKTESNFSHFQSPHFSTHPHIPNFRFPISTTAEYDMNLAHQITNTPNYKQSPLLFRSLDSDTKNVMGNNCGVGLGSCGFPAYGTGDTEMSTSSSSCSRGLPFSRAGFKQMLLLDPPTKMSAGESWPFHF</sequence>
<name>A0A165XZE0_DAUCS</name>
<gene>
    <name evidence="5" type="ORF">DCAR_0417036</name>
</gene>
<dbReference type="PANTHER" id="PTHR31744">
    <property type="entry name" value="PROTEIN CUP-SHAPED COTYLEDON 2-RELATED"/>
    <property type="match status" value="1"/>
</dbReference>
<dbReference type="KEGG" id="dcr:108216887"/>
<dbReference type="Gramene" id="KZM98699">
    <property type="protein sequence ID" value="KZM98699"/>
    <property type="gene ID" value="DCAR_013939"/>
</dbReference>
<evidence type="ECO:0000313" key="5">
    <source>
        <dbReference type="EMBL" id="WOG97695.1"/>
    </source>
</evidence>
<organism evidence="5 6">
    <name type="scientific">Daucus carota subsp. sativus</name>
    <name type="common">Carrot</name>
    <dbReference type="NCBI Taxonomy" id="79200"/>
    <lineage>
        <taxon>Eukaryota</taxon>
        <taxon>Viridiplantae</taxon>
        <taxon>Streptophyta</taxon>
        <taxon>Embryophyta</taxon>
        <taxon>Tracheophyta</taxon>
        <taxon>Spermatophyta</taxon>
        <taxon>Magnoliopsida</taxon>
        <taxon>eudicotyledons</taxon>
        <taxon>Gunneridae</taxon>
        <taxon>Pentapetalae</taxon>
        <taxon>asterids</taxon>
        <taxon>campanulids</taxon>
        <taxon>Apiales</taxon>
        <taxon>Apiaceae</taxon>
        <taxon>Apioideae</taxon>
        <taxon>Scandiceae</taxon>
        <taxon>Daucinae</taxon>
        <taxon>Daucus</taxon>
        <taxon>Daucus sect. Daucus</taxon>
    </lineage>
</organism>
<reference evidence="5" key="1">
    <citation type="journal article" date="2016" name="Nat. Genet.">
        <title>A high-quality carrot genome assembly provides new insights into carotenoid accumulation and asterid genome evolution.</title>
        <authorList>
            <person name="Iorizzo M."/>
            <person name="Ellison S."/>
            <person name="Senalik D."/>
            <person name="Zeng P."/>
            <person name="Satapoomin P."/>
            <person name="Huang J."/>
            <person name="Bowman M."/>
            <person name="Iovene M."/>
            <person name="Sanseverino W."/>
            <person name="Cavagnaro P."/>
            <person name="Yildiz M."/>
            <person name="Macko-Podgorni A."/>
            <person name="Moranska E."/>
            <person name="Grzebelus E."/>
            <person name="Grzebelus D."/>
            <person name="Ashrafi H."/>
            <person name="Zheng Z."/>
            <person name="Cheng S."/>
            <person name="Spooner D."/>
            <person name="Van Deynze A."/>
            <person name="Simon P."/>
        </authorList>
    </citation>
    <scope>NUCLEOTIDE SEQUENCE</scope>
    <source>
        <tissue evidence="5">Leaf</tissue>
    </source>
</reference>
<dbReference type="InterPro" id="IPR036093">
    <property type="entry name" value="NAC_dom_sf"/>
</dbReference>
<dbReference type="InterPro" id="IPR003441">
    <property type="entry name" value="NAC-dom"/>
</dbReference>
<evidence type="ECO:0000256" key="2">
    <source>
        <dbReference type="ARBA" id="ARBA00023125"/>
    </source>
</evidence>
<dbReference type="Pfam" id="PF02365">
    <property type="entry name" value="NAM"/>
    <property type="match status" value="1"/>
</dbReference>
<keyword evidence="1" id="KW-0805">Transcription regulation</keyword>
<keyword evidence="3" id="KW-0804">Transcription</keyword>
<dbReference type="Proteomes" id="UP000077755">
    <property type="component" value="Chromosome 4"/>
</dbReference>
<dbReference type="PROSITE" id="PS51005">
    <property type="entry name" value="NAC"/>
    <property type="match status" value="1"/>
</dbReference>
<dbReference type="SUPFAM" id="SSF101941">
    <property type="entry name" value="NAC domain"/>
    <property type="match status" value="1"/>
</dbReference>
<keyword evidence="6" id="KW-1185">Reference proteome</keyword>
<dbReference type="PANTHER" id="PTHR31744:SF86">
    <property type="entry name" value="PROTEIN CUP-SHAPED COTYLEDON 3"/>
    <property type="match status" value="1"/>
</dbReference>
<dbReference type="GO" id="GO:0006355">
    <property type="term" value="P:regulation of DNA-templated transcription"/>
    <property type="evidence" value="ECO:0007669"/>
    <property type="project" value="InterPro"/>
</dbReference>
<evidence type="ECO:0000313" key="6">
    <source>
        <dbReference type="Proteomes" id="UP000077755"/>
    </source>
</evidence>
<proteinExistence type="predicted"/>
<dbReference type="Gene3D" id="2.170.150.80">
    <property type="entry name" value="NAC domain"/>
    <property type="match status" value="1"/>
</dbReference>
<evidence type="ECO:0000256" key="4">
    <source>
        <dbReference type="ARBA" id="ARBA00023242"/>
    </source>
</evidence>